<dbReference type="PANTHER" id="PTHR35007">
    <property type="entry name" value="INTEGRAL MEMBRANE PROTEIN-RELATED"/>
    <property type="match status" value="1"/>
</dbReference>
<proteinExistence type="predicted"/>
<evidence type="ECO:0000313" key="10">
    <source>
        <dbReference type="Proteomes" id="UP000199689"/>
    </source>
</evidence>
<name>A0A1G5WGM2_9FIRM</name>
<sequence length="323" mass="35662">MIIAASLLIAFLLFLALYLVAGRAASQHRAVSSRVQEYAGIDLDAGRIKEPSALQEIGMALRRWLQQRVRKNARKKQGTGLDMRMQQAGIPLQGSEFLLLLLVLFAIVLVVGWILTGSAWNGVVIGAGVCMAAWFYVLYCIKSRHDAFVHQLGDCLSLVANALRAGFSFLQTMELISREMQPPMNTEFGRVVRETSLGVPMEQALRRMDARVNSPDFSLIVTAVIIQQQVGGNLAEIIDTINETIRERVRLRREIGTLTAQGRATGAVLALLPPILGVVLYMISPEYMQPLLTTTYGHIAIGVGFVMEVIGFLVIRKIMDIKI</sequence>
<evidence type="ECO:0000256" key="1">
    <source>
        <dbReference type="ARBA" id="ARBA00004651"/>
    </source>
</evidence>
<dbReference type="PANTHER" id="PTHR35007:SF1">
    <property type="entry name" value="PILUS ASSEMBLY PROTEIN"/>
    <property type="match status" value="1"/>
</dbReference>
<comment type="subcellular location">
    <subcellularLocation>
        <location evidence="1">Cell membrane</location>
        <topology evidence="1">Multi-pass membrane protein</topology>
    </subcellularLocation>
</comment>
<evidence type="ECO:0000256" key="5">
    <source>
        <dbReference type="ARBA" id="ARBA00023136"/>
    </source>
</evidence>
<feature type="transmembrane region" description="Helical" evidence="7">
    <location>
        <begin position="122"/>
        <end position="141"/>
    </location>
</feature>
<organism evidence="9 10">
    <name type="scientific">Allisonella histaminiformans</name>
    <dbReference type="NCBI Taxonomy" id="209880"/>
    <lineage>
        <taxon>Bacteria</taxon>
        <taxon>Bacillati</taxon>
        <taxon>Bacillota</taxon>
        <taxon>Negativicutes</taxon>
        <taxon>Veillonellales</taxon>
        <taxon>Veillonellaceae</taxon>
        <taxon>Allisonella</taxon>
    </lineage>
</organism>
<dbReference type="EMBL" id="FMXA01000020">
    <property type="protein sequence ID" value="SDA57339.1"/>
    <property type="molecule type" value="Genomic_DNA"/>
</dbReference>
<dbReference type="Proteomes" id="UP000199689">
    <property type="component" value="Unassembled WGS sequence"/>
</dbReference>
<evidence type="ECO:0000313" key="9">
    <source>
        <dbReference type="EMBL" id="SDA57339.1"/>
    </source>
</evidence>
<feature type="domain" description="Type II secretion system protein GspF" evidence="8">
    <location>
        <begin position="157"/>
        <end position="281"/>
    </location>
</feature>
<gene>
    <name evidence="9" type="ORF">SAMN02910343_01376</name>
</gene>
<evidence type="ECO:0000256" key="2">
    <source>
        <dbReference type="ARBA" id="ARBA00022475"/>
    </source>
</evidence>
<evidence type="ECO:0000256" key="3">
    <source>
        <dbReference type="ARBA" id="ARBA00022692"/>
    </source>
</evidence>
<keyword evidence="6" id="KW-0175">Coiled coil</keyword>
<protein>
    <submittedName>
        <fullName evidence="9">Tight adherence protein B</fullName>
    </submittedName>
</protein>
<dbReference type="GO" id="GO:0005886">
    <property type="term" value="C:plasma membrane"/>
    <property type="evidence" value="ECO:0007669"/>
    <property type="project" value="UniProtKB-SubCell"/>
</dbReference>
<dbReference type="AlphaFoldDB" id="A0A1G5WGM2"/>
<keyword evidence="3 7" id="KW-0812">Transmembrane</keyword>
<evidence type="ECO:0000256" key="4">
    <source>
        <dbReference type="ARBA" id="ARBA00022989"/>
    </source>
</evidence>
<dbReference type="Pfam" id="PF00482">
    <property type="entry name" value="T2SSF"/>
    <property type="match status" value="1"/>
</dbReference>
<dbReference type="RefSeq" id="WP_091365204.1">
    <property type="nucleotide sequence ID" value="NZ_FMXA01000020.1"/>
</dbReference>
<feature type="transmembrane region" description="Helical" evidence="7">
    <location>
        <begin position="262"/>
        <end position="283"/>
    </location>
</feature>
<dbReference type="Gene3D" id="1.20.81.30">
    <property type="entry name" value="Type II secretion system (T2SS), domain F"/>
    <property type="match status" value="1"/>
</dbReference>
<dbReference type="InterPro" id="IPR042094">
    <property type="entry name" value="T2SS_GspF_sf"/>
</dbReference>
<keyword evidence="10" id="KW-1185">Reference proteome</keyword>
<keyword evidence="2" id="KW-1003">Cell membrane</keyword>
<evidence type="ECO:0000256" key="7">
    <source>
        <dbReference type="SAM" id="Phobius"/>
    </source>
</evidence>
<keyword evidence="5 7" id="KW-0472">Membrane</keyword>
<reference evidence="9 10" key="1">
    <citation type="submission" date="2016-10" db="EMBL/GenBank/DDBJ databases">
        <authorList>
            <person name="de Groot N.N."/>
        </authorList>
    </citation>
    <scope>NUCLEOTIDE SEQUENCE [LARGE SCALE GENOMIC DNA]</scope>
    <source>
        <strain evidence="9 10">DSM 15230</strain>
    </source>
</reference>
<dbReference type="OrthoDB" id="9803381at2"/>
<evidence type="ECO:0000259" key="8">
    <source>
        <dbReference type="Pfam" id="PF00482"/>
    </source>
</evidence>
<dbReference type="STRING" id="209880.SAMN02910343_01376"/>
<accession>A0A1G5WGM2</accession>
<feature type="transmembrane region" description="Helical" evidence="7">
    <location>
        <begin position="295"/>
        <end position="315"/>
    </location>
</feature>
<keyword evidence="4 7" id="KW-1133">Transmembrane helix</keyword>
<dbReference type="InterPro" id="IPR018076">
    <property type="entry name" value="T2SS_GspF_dom"/>
</dbReference>
<feature type="transmembrane region" description="Helical" evidence="7">
    <location>
        <begin position="97"/>
        <end position="116"/>
    </location>
</feature>
<feature type="coiled-coil region" evidence="6">
    <location>
        <begin position="234"/>
        <end position="261"/>
    </location>
</feature>
<dbReference type="GeneID" id="87756380"/>
<evidence type="ECO:0000256" key="6">
    <source>
        <dbReference type="SAM" id="Coils"/>
    </source>
</evidence>